<dbReference type="SUPFAM" id="SSF158622">
    <property type="entry name" value="YheA/YmcA-like"/>
    <property type="match status" value="1"/>
</dbReference>
<dbReference type="InterPro" id="IPR023378">
    <property type="entry name" value="YheA/YmcA-like_dom_sf"/>
</dbReference>
<evidence type="ECO:0008006" key="3">
    <source>
        <dbReference type="Google" id="ProtNLM"/>
    </source>
</evidence>
<accession>A0A3G1KP85</accession>
<reference evidence="1 2" key="1">
    <citation type="submission" date="2016-10" db="EMBL/GenBank/DDBJ databases">
        <title>Complete Genome Sequence of Peptococcaceae strain DCMF.</title>
        <authorList>
            <person name="Edwards R.J."/>
            <person name="Holland S.I."/>
            <person name="Deshpande N.P."/>
            <person name="Wong Y.K."/>
            <person name="Ertan H."/>
            <person name="Manefield M."/>
            <person name="Russell T.L."/>
            <person name="Lee M.J."/>
        </authorList>
    </citation>
    <scope>NUCLEOTIDE SEQUENCE [LARGE SCALE GENOMIC DNA]</scope>
    <source>
        <strain evidence="1 2">DCMF</strain>
    </source>
</reference>
<dbReference type="OrthoDB" id="1809388at2"/>
<dbReference type="KEGG" id="fwa:DCMF_05100"/>
<dbReference type="RefSeq" id="WP_148133428.1">
    <property type="nucleotide sequence ID" value="NZ_CP017634.1"/>
</dbReference>
<gene>
    <name evidence="1" type="ORF">DCMF_05100</name>
</gene>
<dbReference type="Proteomes" id="UP000323521">
    <property type="component" value="Chromosome"/>
</dbReference>
<dbReference type="Gene3D" id="1.20.1500.10">
    <property type="entry name" value="YheA/YmcA-like"/>
    <property type="match status" value="1"/>
</dbReference>
<dbReference type="EMBL" id="CP017634">
    <property type="protein sequence ID" value="ATW24246.1"/>
    <property type="molecule type" value="Genomic_DNA"/>
</dbReference>
<name>A0A3G1KP85_FORW1</name>
<organism evidence="1 2">
    <name type="scientific">Formimonas warabiya</name>
    <dbReference type="NCBI Taxonomy" id="1761012"/>
    <lineage>
        <taxon>Bacteria</taxon>
        <taxon>Bacillati</taxon>
        <taxon>Bacillota</taxon>
        <taxon>Clostridia</taxon>
        <taxon>Eubacteriales</taxon>
        <taxon>Peptococcaceae</taxon>
        <taxon>Candidatus Formimonas</taxon>
    </lineage>
</organism>
<sequence>MDILNKAQELADALEKSDELRNLREAEKTMQSDKQAMKLMNDFRVKQLEVYNMQVAGEEPSDQLTEELDQLREKLQENLFIMDYLSAQEKVGKILEQINNIISQVLHGDSCNGNSCASCSGCN</sequence>
<keyword evidence="2" id="KW-1185">Reference proteome</keyword>
<evidence type="ECO:0000313" key="2">
    <source>
        <dbReference type="Proteomes" id="UP000323521"/>
    </source>
</evidence>
<dbReference type="Pfam" id="PF06133">
    <property type="entry name" value="Com_YlbF"/>
    <property type="match status" value="1"/>
</dbReference>
<dbReference type="AlphaFoldDB" id="A0A3G1KP85"/>
<protein>
    <recommendedName>
        <fullName evidence="3">YlbF family regulator</fullName>
    </recommendedName>
</protein>
<proteinExistence type="predicted"/>
<evidence type="ECO:0000313" key="1">
    <source>
        <dbReference type="EMBL" id="ATW24246.1"/>
    </source>
</evidence>
<dbReference type="InterPro" id="IPR010368">
    <property type="entry name" value="Com_YlbF"/>
</dbReference>